<dbReference type="InterPro" id="IPR038694">
    <property type="entry name" value="DUF427_sf"/>
</dbReference>
<sequence>MTDHPGFLTRPDYRVDIHLRRNLITVHHGESLIAESIRALLVDEQDHGLVFYLPRADVRVRLAADESRASTCPFKGAATYWRFDGDGGEAVVWSYEDPAPQVAQLRGHVAFYQDRVTLRVGVATPAVSGRD</sequence>
<feature type="domain" description="DUF427" evidence="1">
    <location>
        <begin position="25"/>
        <end position="114"/>
    </location>
</feature>
<dbReference type="EMBL" id="JBHSAX010000009">
    <property type="protein sequence ID" value="MFC3962215.1"/>
    <property type="molecule type" value="Genomic_DNA"/>
</dbReference>
<dbReference type="Proteomes" id="UP001595696">
    <property type="component" value="Unassembled WGS sequence"/>
</dbReference>
<evidence type="ECO:0000259" key="1">
    <source>
        <dbReference type="Pfam" id="PF04248"/>
    </source>
</evidence>
<evidence type="ECO:0000313" key="3">
    <source>
        <dbReference type="Proteomes" id="UP001595696"/>
    </source>
</evidence>
<protein>
    <submittedName>
        <fullName evidence="2">DUF427 domain-containing protein</fullName>
    </submittedName>
</protein>
<accession>A0ABV8DR76</accession>
<name>A0ABV8DR76_9NOCA</name>
<dbReference type="PANTHER" id="PTHR34310:SF9">
    <property type="entry name" value="BLR5716 PROTEIN"/>
    <property type="match status" value="1"/>
</dbReference>
<dbReference type="Pfam" id="PF04248">
    <property type="entry name" value="NTP_transf_9"/>
    <property type="match status" value="1"/>
</dbReference>
<dbReference type="InterPro" id="IPR007361">
    <property type="entry name" value="DUF427"/>
</dbReference>
<proteinExistence type="predicted"/>
<dbReference type="RefSeq" id="WP_378611981.1">
    <property type="nucleotide sequence ID" value="NZ_JBHSAX010000009.1"/>
</dbReference>
<keyword evidence="3" id="KW-1185">Reference proteome</keyword>
<reference evidence="3" key="1">
    <citation type="journal article" date="2019" name="Int. J. Syst. Evol. Microbiol.">
        <title>The Global Catalogue of Microorganisms (GCM) 10K type strain sequencing project: providing services to taxonomists for standard genome sequencing and annotation.</title>
        <authorList>
            <consortium name="The Broad Institute Genomics Platform"/>
            <consortium name="The Broad Institute Genome Sequencing Center for Infectious Disease"/>
            <person name="Wu L."/>
            <person name="Ma J."/>
        </authorList>
    </citation>
    <scope>NUCLEOTIDE SEQUENCE [LARGE SCALE GENOMIC DNA]</scope>
    <source>
        <strain evidence="3">CGMCC 4.7330</strain>
    </source>
</reference>
<dbReference type="PANTHER" id="PTHR34310">
    <property type="entry name" value="DUF427 DOMAIN PROTEIN (AFU_ORTHOLOGUE AFUA_3G02220)"/>
    <property type="match status" value="1"/>
</dbReference>
<dbReference type="Gene3D" id="2.170.150.40">
    <property type="entry name" value="Domain of unknown function (DUF427)"/>
    <property type="match status" value="1"/>
</dbReference>
<evidence type="ECO:0000313" key="2">
    <source>
        <dbReference type="EMBL" id="MFC3962215.1"/>
    </source>
</evidence>
<organism evidence="2 3">
    <name type="scientific">Nocardia jiangsuensis</name>
    <dbReference type="NCBI Taxonomy" id="1691563"/>
    <lineage>
        <taxon>Bacteria</taxon>
        <taxon>Bacillati</taxon>
        <taxon>Actinomycetota</taxon>
        <taxon>Actinomycetes</taxon>
        <taxon>Mycobacteriales</taxon>
        <taxon>Nocardiaceae</taxon>
        <taxon>Nocardia</taxon>
    </lineage>
</organism>
<gene>
    <name evidence="2" type="ORF">ACFO0B_09490</name>
</gene>
<comment type="caution">
    <text evidence="2">The sequence shown here is derived from an EMBL/GenBank/DDBJ whole genome shotgun (WGS) entry which is preliminary data.</text>
</comment>